<dbReference type="HOGENOM" id="CLU_954376_0_0_1"/>
<feature type="region of interest" description="Disordered" evidence="3">
    <location>
        <begin position="147"/>
        <end position="168"/>
    </location>
</feature>
<feature type="region of interest" description="Disordered" evidence="3">
    <location>
        <begin position="261"/>
        <end position="292"/>
    </location>
</feature>
<sequence>MGARAKKVLRALKALVKLQALVRGFLVRRQAAAMLQSMQALIRAHATVRAHCIGADAAAHLPHIHHAPFWPRRSLVRRWRNLADDITMYIFAVLVLFDLDVVCWRWMQQERCATDDTRSEHGVAAYSRRLSTSIESSPGRRWCRARRATRTRRRSSGHSRVCRRSSSLRAPKPPLPPFRRLCCICRSPCRVVIVTNHGDRIWRPRCPRRRHGCLTVVRRVERARACRWRGEREFELVVLCHTELDATDTVALRLGVRRGGERRPDLRRERERERGKATPPGMGEAALPPVSE</sequence>
<dbReference type="AlphaFoldDB" id="A0A0E0FW18"/>
<dbReference type="GO" id="GO:0005516">
    <property type="term" value="F:calmodulin binding"/>
    <property type="evidence" value="ECO:0007669"/>
    <property type="project" value="UniProtKB-KW"/>
</dbReference>
<proteinExistence type="inferred from homology"/>
<evidence type="ECO:0000313" key="5">
    <source>
        <dbReference type="Proteomes" id="UP000006591"/>
    </source>
</evidence>
<evidence type="ECO:0008006" key="6">
    <source>
        <dbReference type="Google" id="ProtNLM"/>
    </source>
</evidence>
<evidence type="ECO:0000256" key="2">
    <source>
        <dbReference type="ARBA" id="ARBA00024341"/>
    </source>
</evidence>
<feature type="compositionally biased region" description="Basic and acidic residues" evidence="3">
    <location>
        <begin position="261"/>
        <end position="276"/>
    </location>
</feature>
<keyword evidence="1" id="KW-0112">Calmodulin-binding</keyword>
<dbReference type="OMA" id="RRLCCIC"/>
<keyword evidence="5" id="KW-1185">Reference proteome</keyword>
<feature type="compositionally biased region" description="Basic residues" evidence="3">
    <location>
        <begin position="147"/>
        <end position="163"/>
    </location>
</feature>
<dbReference type="PROSITE" id="PS50096">
    <property type="entry name" value="IQ"/>
    <property type="match status" value="1"/>
</dbReference>
<evidence type="ECO:0000256" key="1">
    <source>
        <dbReference type="ARBA" id="ARBA00022860"/>
    </source>
</evidence>
<dbReference type="STRING" id="4536.A0A0E0FW18"/>
<accession>A0A0E0FW18</accession>
<comment type="similarity">
    <text evidence="2">Belongs to the IQD family.</text>
</comment>
<evidence type="ECO:0000313" key="4">
    <source>
        <dbReference type="EnsemblPlants" id="ONIVA01G42850.1"/>
    </source>
</evidence>
<dbReference type="Proteomes" id="UP000006591">
    <property type="component" value="Chromosome 1"/>
</dbReference>
<reference evidence="4" key="1">
    <citation type="submission" date="2015-04" db="UniProtKB">
        <authorList>
            <consortium name="EnsemblPlants"/>
        </authorList>
    </citation>
    <scope>IDENTIFICATION</scope>
    <source>
        <strain evidence="4">SL10</strain>
    </source>
</reference>
<protein>
    <recommendedName>
        <fullName evidence="6">DUF4005 domain-containing protein</fullName>
    </recommendedName>
</protein>
<reference evidence="4" key="2">
    <citation type="submission" date="2018-04" db="EMBL/GenBank/DDBJ databases">
        <title>OnivRS2 (Oryza nivara Reference Sequence Version 2).</title>
        <authorList>
            <person name="Zhang J."/>
            <person name="Kudrna D."/>
            <person name="Lee S."/>
            <person name="Talag J."/>
            <person name="Rajasekar S."/>
            <person name="Welchert J."/>
            <person name="Hsing Y.-I."/>
            <person name="Wing R.A."/>
        </authorList>
    </citation>
    <scope>NUCLEOTIDE SEQUENCE [LARGE SCALE GENOMIC DNA]</scope>
</reference>
<name>A0A0E0FW18_ORYNI</name>
<evidence type="ECO:0000256" key="3">
    <source>
        <dbReference type="SAM" id="MobiDB-lite"/>
    </source>
</evidence>
<dbReference type="EnsemblPlants" id="ONIVA01G42850.1">
    <property type="protein sequence ID" value="ONIVA01G42850.1"/>
    <property type="gene ID" value="ONIVA01G42850"/>
</dbReference>
<organism evidence="4">
    <name type="scientific">Oryza nivara</name>
    <name type="common">Indian wild rice</name>
    <name type="synonym">Oryza sativa f. spontanea</name>
    <dbReference type="NCBI Taxonomy" id="4536"/>
    <lineage>
        <taxon>Eukaryota</taxon>
        <taxon>Viridiplantae</taxon>
        <taxon>Streptophyta</taxon>
        <taxon>Embryophyta</taxon>
        <taxon>Tracheophyta</taxon>
        <taxon>Spermatophyta</taxon>
        <taxon>Magnoliopsida</taxon>
        <taxon>Liliopsida</taxon>
        <taxon>Poales</taxon>
        <taxon>Poaceae</taxon>
        <taxon>BOP clade</taxon>
        <taxon>Oryzoideae</taxon>
        <taxon>Oryzeae</taxon>
        <taxon>Oryzinae</taxon>
        <taxon>Oryza</taxon>
    </lineage>
</organism>
<dbReference type="PANTHER" id="PTHR32295:SF10">
    <property type="entry name" value="PROTEIN IQ-DOMAIN 25"/>
    <property type="match status" value="1"/>
</dbReference>
<dbReference type="Gramene" id="ONIVA01G42850.1">
    <property type="protein sequence ID" value="ONIVA01G42850.1"/>
    <property type="gene ID" value="ONIVA01G42850"/>
</dbReference>
<dbReference type="PANTHER" id="PTHR32295">
    <property type="entry name" value="IQ-DOMAIN 5-RELATED"/>
    <property type="match status" value="1"/>
</dbReference>